<keyword evidence="3" id="KW-1185">Reference proteome</keyword>
<protein>
    <recommendedName>
        <fullName evidence="4">Microtubule-associated protein Jupiter</fullName>
    </recommendedName>
</protein>
<accession>A0AAV5AHX1</accession>
<gene>
    <name evidence="2" type="ORF">Clacol_006520</name>
</gene>
<organism evidence="2 3">
    <name type="scientific">Clathrus columnatus</name>
    <dbReference type="NCBI Taxonomy" id="1419009"/>
    <lineage>
        <taxon>Eukaryota</taxon>
        <taxon>Fungi</taxon>
        <taxon>Dikarya</taxon>
        <taxon>Basidiomycota</taxon>
        <taxon>Agaricomycotina</taxon>
        <taxon>Agaricomycetes</taxon>
        <taxon>Phallomycetidae</taxon>
        <taxon>Phallales</taxon>
        <taxon>Clathraceae</taxon>
        <taxon>Clathrus</taxon>
    </lineage>
</organism>
<feature type="compositionally biased region" description="Basic and acidic residues" evidence="1">
    <location>
        <begin position="53"/>
        <end position="81"/>
    </location>
</feature>
<evidence type="ECO:0008006" key="4">
    <source>
        <dbReference type="Google" id="ProtNLM"/>
    </source>
</evidence>
<name>A0AAV5AHX1_9AGAM</name>
<evidence type="ECO:0000313" key="2">
    <source>
        <dbReference type="EMBL" id="GJJ12279.1"/>
    </source>
</evidence>
<proteinExistence type="predicted"/>
<reference evidence="2" key="1">
    <citation type="submission" date="2021-10" db="EMBL/GenBank/DDBJ databases">
        <title>De novo Genome Assembly of Clathrus columnatus (Basidiomycota, Fungi) Using Illumina and Nanopore Sequence Data.</title>
        <authorList>
            <person name="Ogiso-Tanaka E."/>
            <person name="Itagaki H."/>
            <person name="Hosoya T."/>
            <person name="Hosaka K."/>
        </authorList>
    </citation>
    <scope>NUCLEOTIDE SEQUENCE</scope>
    <source>
        <strain evidence="2">MO-923</strain>
    </source>
</reference>
<dbReference type="AlphaFoldDB" id="A0AAV5AHX1"/>
<evidence type="ECO:0000256" key="1">
    <source>
        <dbReference type="SAM" id="MobiDB-lite"/>
    </source>
</evidence>
<feature type="region of interest" description="Disordered" evidence="1">
    <location>
        <begin position="1"/>
        <end position="105"/>
    </location>
</feature>
<dbReference type="Proteomes" id="UP001050691">
    <property type="component" value="Unassembled WGS sequence"/>
</dbReference>
<evidence type="ECO:0000313" key="3">
    <source>
        <dbReference type="Proteomes" id="UP001050691"/>
    </source>
</evidence>
<feature type="compositionally biased region" description="Polar residues" evidence="1">
    <location>
        <begin position="31"/>
        <end position="42"/>
    </location>
</feature>
<comment type="caution">
    <text evidence="2">The sequence shown here is derived from an EMBL/GenBank/DDBJ whole genome shotgun (WGS) entry which is preliminary data.</text>
</comment>
<sequence length="123" mass="13661">MSQMSENTARGVASQRGGQKVNPETYRDSDSVQYKKSYQTVGRSGVVSDLNDEYMRHPPHNDSGPRDKGVWKKMTDTRSDPTDPQSEVPKDLENSVGVGGIGSVIGRPKKLDQQIYDMEESEV</sequence>
<dbReference type="EMBL" id="BPWL01000007">
    <property type="protein sequence ID" value="GJJ12279.1"/>
    <property type="molecule type" value="Genomic_DNA"/>
</dbReference>